<name>A0ABU5H766_9BACT</name>
<keyword evidence="2" id="KW-1185">Reference proteome</keyword>
<organism evidence="1 2">
    <name type="scientific">Hyalangium rubrum</name>
    <dbReference type="NCBI Taxonomy" id="3103134"/>
    <lineage>
        <taxon>Bacteria</taxon>
        <taxon>Pseudomonadati</taxon>
        <taxon>Myxococcota</taxon>
        <taxon>Myxococcia</taxon>
        <taxon>Myxococcales</taxon>
        <taxon>Cystobacterineae</taxon>
        <taxon>Archangiaceae</taxon>
        <taxon>Hyalangium</taxon>
    </lineage>
</organism>
<accession>A0ABU5H766</accession>
<comment type="caution">
    <text evidence="1">The sequence shown here is derived from an EMBL/GenBank/DDBJ whole genome shotgun (WGS) entry which is preliminary data.</text>
</comment>
<reference evidence="1 2" key="1">
    <citation type="submission" date="2023-12" db="EMBL/GenBank/DDBJ databases">
        <title>the genome sequence of Hyalangium sp. s54d21.</title>
        <authorList>
            <person name="Zhang X."/>
        </authorList>
    </citation>
    <scope>NUCLEOTIDE SEQUENCE [LARGE SCALE GENOMIC DNA]</scope>
    <source>
        <strain evidence="2">s54d21</strain>
    </source>
</reference>
<gene>
    <name evidence="1" type="ORF">SYV04_21290</name>
</gene>
<evidence type="ECO:0000313" key="2">
    <source>
        <dbReference type="Proteomes" id="UP001291309"/>
    </source>
</evidence>
<dbReference type="Proteomes" id="UP001291309">
    <property type="component" value="Unassembled WGS sequence"/>
</dbReference>
<sequence length="235" mass="25274">MNESAPGNPMPHTPATPEAWAFLESGEQKRTFSAPLGETSQGRLAFLGGASRVTLRVEPSMPELFRARFEGPVPEVRVQGGSVSVRYQLSFSDWLQCVLDRGGQDVELTLNGAIPWQLDFHGGVSEVSGDLSRLRLSGLEVAGGASKLQLRLPRPTNVVPIHIHGGASQVRLYRPLGTGARVEIAGGVSHLAFDEQRLGAIGGYTRLETPGLEDRLSRYEIIVDGGASHLTVDAR</sequence>
<proteinExistence type="predicted"/>
<dbReference type="RefSeq" id="WP_321547694.1">
    <property type="nucleotide sequence ID" value="NZ_JAXIVS010000007.1"/>
</dbReference>
<protein>
    <recommendedName>
        <fullName evidence="3">Cell wall-active antibiotics response LiaF-like C-terminal domain-containing protein</fullName>
    </recommendedName>
</protein>
<dbReference type="EMBL" id="JAXIVS010000007">
    <property type="protein sequence ID" value="MDY7228967.1"/>
    <property type="molecule type" value="Genomic_DNA"/>
</dbReference>
<evidence type="ECO:0008006" key="3">
    <source>
        <dbReference type="Google" id="ProtNLM"/>
    </source>
</evidence>
<evidence type="ECO:0000313" key="1">
    <source>
        <dbReference type="EMBL" id="MDY7228967.1"/>
    </source>
</evidence>